<gene>
    <name evidence="3" type="ORF">FHP25_36670</name>
</gene>
<dbReference type="RefSeq" id="WP_147851979.1">
    <property type="nucleotide sequence ID" value="NZ_VDUZ01000068.1"/>
</dbReference>
<feature type="transmembrane region" description="Helical" evidence="2">
    <location>
        <begin position="64"/>
        <end position="86"/>
    </location>
</feature>
<keyword evidence="2" id="KW-1133">Transmembrane helix</keyword>
<accession>A0A5C8P873</accession>
<organism evidence="3 4">
    <name type="scientific">Vineibacter terrae</name>
    <dbReference type="NCBI Taxonomy" id="2586908"/>
    <lineage>
        <taxon>Bacteria</taxon>
        <taxon>Pseudomonadati</taxon>
        <taxon>Pseudomonadota</taxon>
        <taxon>Alphaproteobacteria</taxon>
        <taxon>Hyphomicrobiales</taxon>
        <taxon>Vineibacter</taxon>
    </lineage>
</organism>
<dbReference type="Proteomes" id="UP000321638">
    <property type="component" value="Unassembled WGS sequence"/>
</dbReference>
<comment type="caution">
    <text evidence="3">The sequence shown here is derived from an EMBL/GenBank/DDBJ whole genome shotgun (WGS) entry which is preliminary data.</text>
</comment>
<sequence>MPKTARIPENMAMAHATEAAGRSRWARIGATLAHEFREVLPPTIFFFVGFNLVLFTKRLMLADYLIQVSGFLVATTGALIVGKVVLVADKMPFLRRYDDAPLIRPILFKTIVYTMLVLAARLLEAFVHYVAEGGAVGGGGFIDDALGSFSWYRFSATQLWIFVLFLIYVTAVELNTLLGDGELFKIFFTRRSSTLKSTRRARIRLLVRLSRLIDAHPIEALGTAGTKPHAELTAILRAMAQGDRDRSTSLRPATAPGTGT</sequence>
<evidence type="ECO:0000256" key="2">
    <source>
        <dbReference type="SAM" id="Phobius"/>
    </source>
</evidence>
<dbReference type="OrthoDB" id="7353427at2"/>
<protein>
    <submittedName>
        <fullName evidence="3">Uncharacterized protein</fullName>
    </submittedName>
</protein>
<feature type="transmembrane region" description="Helical" evidence="2">
    <location>
        <begin position="151"/>
        <end position="169"/>
    </location>
</feature>
<feature type="transmembrane region" description="Helical" evidence="2">
    <location>
        <begin position="39"/>
        <end position="58"/>
    </location>
</feature>
<reference evidence="3 4" key="1">
    <citation type="submission" date="2019-06" db="EMBL/GenBank/DDBJ databases">
        <title>New taxonomy in bacterial strain CC-CFT640, isolated from vineyard.</title>
        <authorList>
            <person name="Lin S.-Y."/>
            <person name="Tsai C.-F."/>
            <person name="Young C.-C."/>
        </authorList>
    </citation>
    <scope>NUCLEOTIDE SEQUENCE [LARGE SCALE GENOMIC DNA]</scope>
    <source>
        <strain evidence="3 4">CC-CFT640</strain>
    </source>
</reference>
<feature type="region of interest" description="Disordered" evidence="1">
    <location>
        <begin position="241"/>
        <end position="260"/>
    </location>
</feature>
<feature type="transmembrane region" description="Helical" evidence="2">
    <location>
        <begin position="106"/>
        <end position="131"/>
    </location>
</feature>
<evidence type="ECO:0000313" key="3">
    <source>
        <dbReference type="EMBL" id="TXL69943.1"/>
    </source>
</evidence>
<proteinExistence type="predicted"/>
<dbReference type="AlphaFoldDB" id="A0A5C8P873"/>
<evidence type="ECO:0000256" key="1">
    <source>
        <dbReference type="SAM" id="MobiDB-lite"/>
    </source>
</evidence>
<dbReference type="EMBL" id="VDUZ01000068">
    <property type="protein sequence ID" value="TXL69943.1"/>
    <property type="molecule type" value="Genomic_DNA"/>
</dbReference>
<keyword evidence="2" id="KW-0472">Membrane</keyword>
<keyword evidence="4" id="KW-1185">Reference proteome</keyword>
<keyword evidence="2" id="KW-0812">Transmembrane</keyword>
<name>A0A5C8P873_9HYPH</name>
<evidence type="ECO:0000313" key="4">
    <source>
        <dbReference type="Proteomes" id="UP000321638"/>
    </source>
</evidence>